<accession>A0ABU0PC63</accession>
<keyword evidence="2" id="KW-1185">Reference proteome</keyword>
<dbReference type="Proteomes" id="UP001239085">
    <property type="component" value="Unassembled WGS sequence"/>
</dbReference>
<evidence type="ECO:0000313" key="1">
    <source>
        <dbReference type="EMBL" id="MDQ0644924.1"/>
    </source>
</evidence>
<organism evidence="1 2">
    <name type="scientific">Microbacterium murale</name>
    <dbReference type="NCBI Taxonomy" id="1081040"/>
    <lineage>
        <taxon>Bacteria</taxon>
        <taxon>Bacillati</taxon>
        <taxon>Actinomycetota</taxon>
        <taxon>Actinomycetes</taxon>
        <taxon>Micrococcales</taxon>
        <taxon>Microbacteriaceae</taxon>
        <taxon>Microbacterium</taxon>
    </lineage>
</organism>
<gene>
    <name evidence="1" type="ORF">QFZ46_003084</name>
</gene>
<sequence length="41" mass="4297">MSQIAAEGMGGQDIADIDFLAARIVDTLLHSAAPCDPARVR</sequence>
<comment type="caution">
    <text evidence="1">The sequence shown here is derived from an EMBL/GenBank/DDBJ whole genome shotgun (WGS) entry which is preliminary data.</text>
</comment>
<name>A0ABU0PC63_9MICO</name>
<dbReference type="RefSeq" id="WP_307363107.1">
    <property type="nucleotide sequence ID" value="NZ_JAUSXK010000001.1"/>
</dbReference>
<reference evidence="1 2" key="1">
    <citation type="submission" date="2023-07" db="EMBL/GenBank/DDBJ databases">
        <title>Comparative genomics of wheat-associated soil bacteria to identify genetic determinants of phenazine resistance.</title>
        <authorList>
            <person name="Mouncey N."/>
        </authorList>
    </citation>
    <scope>NUCLEOTIDE SEQUENCE [LARGE SCALE GENOMIC DNA]</scope>
    <source>
        <strain evidence="1 2">W2I7</strain>
    </source>
</reference>
<protein>
    <submittedName>
        <fullName evidence="1">Uncharacterized protein</fullName>
    </submittedName>
</protein>
<dbReference type="EMBL" id="JAUSXK010000001">
    <property type="protein sequence ID" value="MDQ0644924.1"/>
    <property type="molecule type" value="Genomic_DNA"/>
</dbReference>
<evidence type="ECO:0000313" key="2">
    <source>
        <dbReference type="Proteomes" id="UP001239085"/>
    </source>
</evidence>
<proteinExistence type="predicted"/>